<accession>A0ABV9GYV3</accession>
<dbReference type="InterPro" id="IPR029063">
    <property type="entry name" value="SAM-dependent_MTases_sf"/>
</dbReference>
<reference evidence="6" key="1">
    <citation type="journal article" date="2019" name="Int. J. Syst. Evol. Microbiol.">
        <title>The Global Catalogue of Microorganisms (GCM) 10K type strain sequencing project: providing services to taxonomists for standard genome sequencing and annotation.</title>
        <authorList>
            <consortium name="The Broad Institute Genomics Platform"/>
            <consortium name="The Broad Institute Genome Sequencing Center for Infectious Disease"/>
            <person name="Wu L."/>
            <person name="Ma J."/>
        </authorList>
    </citation>
    <scope>NUCLEOTIDE SEQUENCE [LARGE SCALE GENOMIC DNA]</scope>
    <source>
        <strain evidence="6">JCM 11650</strain>
    </source>
</reference>
<feature type="domain" description="Methyltransferase type 11" evidence="4">
    <location>
        <begin position="42"/>
        <end position="130"/>
    </location>
</feature>
<evidence type="ECO:0000259" key="4">
    <source>
        <dbReference type="Pfam" id="PF08241"/>
    </source>
</evidence>
<dbReference type="SUPFAM" id="SSF53335">
    <property type="entry name" value="S-adenosyl-L-methionine-dependent methyltransferases"/>
    <property type="match status" value="1"/>
</dbReference>
<gene>
    <name evidence="5" type="ORF">ACFO3A_09820</name>
</gene>
<evidence type="ECO:0000313" key="6">
    <source>
        <dbReference type="Proteomes" id="UP001595967"/>
    </source>
</evidence>
<organism evidence="5 6">
    <name type="scientific">Comamonas nitrativorans</name>
    <dbReference type="NCBI Taxonomy" id="108437"/>
    <lineage>
        <taxon>Bacteria</taxon>
        <taxon>Pseudomonadati</taxon>
        <taxon>Pseudomonadota</taxon>
        <taxon>Betaproteobacteria</taxon>
        <taxon>Burkholderiales</taxon>
        <taxon>Comamonadaceae</taxon>
        <taxon>Comamonas</taxon>
    </lineage>
</organism>
<dbReference type="PANTHER" id="PTHR44942:SF4">
    <property type="entry name" value="METHYLTRANSFERASE TYPE 11 DOMAIN-CONTAINING PROTEIN"/>
    <property type="match status" value="1"/>
</dbReference>
<comment type="similarity">
    <text evidence="1">Belongs to the methyltransferase superfamily.</text>
</comment>
<comment type="caution">
    <text evidence="5">The sequence shown here is derived from an EMBL/GenBank/DDBJ whole genome shotgun (WGS) entry which is preliminary data.</text>
</comment>
<dbReference type="Proteomes" id="UP001595967">
    <property type="component" value="Unassembled WGS sequence"/>
</dbReference>
<evidence type="ECO:0000256" key="2">
    <source>
        <dbReference type="ARBA" id="ARBA00022603"/>
    </source>
</evidence>
<dbReference type="PANTHER" id="PTHR44942">
    <property type="entry name" value="METHYLTRANSF_11 DOMAIN-CONTAINING PROTEIN"/>
    <property type="match status" value="1"/>
</dbReference>
<dbReference type="EC" id="2.1.1.-" evidence="5"/>
<dbReference type="CDD" id="cd02440">
    <property type="entry name" value="AdoMet_MTases"/>
    <property type="match status" value="1"/>
</dbReference>
<dbReference type="EMBL" id="JBHSEW010000008">
    <property type="protein sequence ID" value="MFC4622512.1"/>
    <property type="molecule type" value="Genomic_DNA"/>
</dbReference>
<protein>
    <submittedName>
        <fullName evidence="5">Class I SAM-dependent methyltransferase</fullName>
        <ecNumber evidence="5">2.1.1.-</ecNumber>
    </submittedName>
</protein>
<keyword evidence="3 5" id="KW-0808">Transferase</keyword>
<dbReference type="InterPro" id="IPR013216">
    <property type="entry name" value="Methyltransf_11"/>
</dbReference>
<dbReference type="InterPro" id="IPR051052">
    <property type="entry name" value="Diverse_substrate_MTase"/>
</dbReference>
<evidence type="ECO:0000256" key="3">
    <source>
        <dbReference type="ARBA" id="ARBA00022679"/>
    </source>
</evidence>
<dbReference type="Gene3D" id="3.40.50.150">
    <property type="entry name" value="Vaccinia Virus protein VP39"/>
    <property type="match status" value="1"/>
</dbReference>
<sequence>MAHDTRNWFDQGGAAYARFRPEYPPELARWLAAQAPNTALAVDVGCGNGQLTAQLAEHFQQVLGLDPSREQIAHANAHPRVAYACAPAEHLPVAPGSASLITAAQAAHWFDLPRFYAEARRIGQSGAVLALVSYGVLRLDDDALHARFQHFYTQEIGPYWPAERKRVDSGYADLPFPFREQAAPALEIRKEWDLPALLGYVSTWSAVRQAREAGRENLLHHFAADLAELWGNPACHRAIAWPIHLRWSIL</sequence>
<evidence type="ECO:0000313" key="5">
    <source>
        <dbReference type="EMBL" id="MFC4622512.1"/>
    </source>
</evidence>
<evidence type="ECO:0000256" key="1">
    <source>
        <dbReference type="ARBA" id="ARBA00008361"/>
    </source>
</evidence>
<dbReference type="GO" id="GO:0032259">
    <property type="term" value="P:methylation"/>
    <property type="evidence" value="ECO:0007669"/>
    <property type="project" value="UniProtKB-KW"/>
</dbReference>
<dbReference type="RefSeq" id="WP_377725971.1">
    <property type="nucleotide sequence ID" value="NZ_JBHSEW010000008.1"/>
</dbReference>
<keyword evidence="6" id="KW-1185">Reference proteome</keyword>
<proteinExistence type="inferred from homology"/>
<name>A0ABV9GYV3_9BURK</name>
<dbReference type="Pfam" id="PF08241">
    <property type="entry name" value="Methyltransf_11"/>
    <property type="match status" value="1"/>
</dbReference>
<keyword evidence="2 5" id="KW-0489">Methyltransferase</keyword>
<dbReference type="GO" id="GO:0008168">
    <property type="term" value="F:methyltransferase activity"/>
    <property type="evidence" value="ECO:0007669"/>
    <property type="project" value="UniProtKB-KW"/>
</dbReference>